<dbReference type="Gene3D" id="3.90.1750.10">
    <property type="entry name" value="Hect, E3 ligase catalytic domains"/>
    <property type="match status" value="1"/>
</dbReference>
<keyword evidence="2" id="KW-1185">Reference proteome</keyword>
<dbReference type="EMBL" id="CALNXI010000246">
    <property type="protein sequence ID" value="CAH3023074.1"/>
    <property type="molecule type" value="Genomic_DNA"/>
</dbReference>
<name>A0ABN8M0H9_9CNID</name>
<accession>A0ABN8M0H9</accession>
<dbReference type="Proteomes" id="UP001159427">
    <property type="component" value="Unassembled WGS sequence"/>
</dbReference>
<dbReference type="SUPFAM" id="SSF56204">
    <property type="entry name" value="Hect, E3 ligase catalytic domain"/>
    <property type="match status" value="1"/>
</dbReference>
<evidence type="ECO:0000313" key="2">
    <source>
        <dbReference type="Proteomes" id="UP001159427"/>
    </source>
</evidence>
<comment type="caution">
    <text evidence="1">The sequence shown here is derived from an EMBL/GenBank/DDBJ whole genome shotgun (WGS) entry which is preliminary data.</text>
</comment>
<dbReference type="InterPro" id="IPR035983">
    <property type="entry name" value="Hect_E3_ubiquitin_ligase"/>
</dbReference>
<sequence>MGPTMAITFNRSKNAFRELCRIYKNSSVELQRPPVVYFVSKDGEDEDYEEEAADVGGPLKEFLSIIIAVETVLACNEPQIFEGCEDHKVPVHSQQLVLNGYFRMVGQVMAHAIIHGEVWITGLAKPVKEFLSTGCAESAQKVVCLEDVPDLDVWQVLKHMADVDESEISSLNSDEKVNNLMGESGCSAAILTIHNVAQIAYEIMVYHVIHKRLRELEEIRKGLNLMSWSSIPCCVTILK</sequence>
<proteinExistence type="predicted"/>
<reference evidence="1 2" key="1">
    <citation type="submission" date="2022-05" db="EMBL/GenBank/DDBJ databases">
        <authorList>
            <consortium name="Genoscope - CEA"/>
            <person name="William W."/>
        </authorList>
    </citation>
    <scope>NUCLEOTIDE SEQUENCE [LARGE SCALE GENOMIC DNA]</scope>
</reference>
<organism evidence="1 2">
    <name type="scientific">Porites evermanni</name>
    <dbReference type="NCBI Taxonomy" id="104178"/>
    <lineage>
        <taxon>Eukaryota</taxon>
        <taxon>Metazoa</taxon>
        <taxon>Cnidaria</taxon>
        <taxon>Anthozoa</taxon>
        <taxon>Hexacorallia</taxon>
        <taxon>Scleractinia</taxon>
        <taxon>Fungiina</taxon>
        <taxon>Poritidae</taxon>
        <taxon>Porites</taxon>
    </lineage>
</organism>
<protein>
    <submittedName>
        <fullName evidence="1">Uncharacterized protein</fullName>
    </submittedName>
</protein>
<gene>
    <name evidence="1" type="ORF">PEVE_00018018</name>
</gene>
<evidence type="ECO:0000313" key="1">
    <source>
        <dbReference type="EMBL" id="CAH3023074.1"/>
    </source>
</evidence>